<dbReference type="InterPro" id="IPR058625">
    <property type="entry name" value="MdtA-like_BSH"/>
</dbReference>
<gene>
    <name evidence="7" type="ORF">ASZ90_000689</name>
</gene>
<evidence type="ECO:0000259" key="6">
    <source>
        <dbReference type="Pfam" id="PF25954"/>
    </source>
</evidence>
<feature type="compositionally biased region" description="Gly residues" evidence="4">
    <location>
        <begin position="412"/>
        <end position="436"/>
    </location>
</feature>
<dbReference type="Pfam" id="PF25917">
    <property type="entry name" value="BSH_RND"/>
    <property type="match status" value="1"/>
</dbReference>
<dbReference type="InterPro" id="IPR058792">
    <property type="entry name" value="Beta-barrel_RND_2"/>
</dbReference>
<feature type="domain" description="Multidrug resistance protein MdtA-like barrel-sandwich hybrid" evidence="5">
    <location>
        <begin position="61"/>
        <end position="251"/>
    </location>
</feature>
<keyword evidence="2 3" id="KW-0175">Coiled coil</keyword>
<dbReference type="PANTHER" id="PTHR32347:SF14">
    <property type="entry name" value="EFFLUX SYSTEM COMPONENT YKNX-RELATED"/>
    <property type="match status" value="1"/>
</dbReference>
<evidence type="ECO:0000256" key="1">
    <source>
        <dbReference type="ARBA" id="ARBA00004196"/>
    </source>
</evidence>
<dbReference type="Gene3D" id="2.40.50.100">
    <property type="match status" value="2"/>
</dbReference>
<accession>A0A0W8GA71</accession>
<dbReference type="SUPFAM" id="SSF111369">
    <property type="entry name" value="HlyD-like secretion proteins"/>
    <property type="match status" value="2"/>
</dbReference>
<dbReference type="Pfam" id="PF25954">
    <property type="entry name" value="Beta-barrel_RND_2"/>
    <property type="match status" value="1"/>
</dbReference>
<reference evidence="7" key="1">
    <citation type="journal article" date="2015" name="Proc. Natl. Acad. Sci. U.S.A.">
        <title>Networks of energetic and metabolic interactions define dynamics in microbial communities.</title>
        <authorList>
            <person name="Embree M."/>
            <person name="Liu J.K."/>
            <person name="Al-Bassam M.M."/>
            <person name="Zengler K."/>
        </authorList>
    </citation>
    <scope>NUCLEOTIDE SEQUENCE</scope>
</reference>
<dbReference type="GO" id="GO:0022857">
    <property type="term" value="F:transmembrane transporter activity"/>
    <property type="evidence" value="ECO:0007669"/>
    <property type="project" value="InterPro"/>
</dbReference>
<dbReference type="Gene3D" id="2.40.30.170">
    <property type="match status" value="1"/>
</dbReference>
<feature type="coiled-coil region" evidence="3">
    <location>
        <begin position="94"/>
        <end position="121"/>
    </location>
</feature>
<evidence type="ECO:0000256" key="3">
    <source>
        <dbReference type="SAM" id="Coils"/>
    </source>
</evidence>
<comment type="caution">
    <text evidence="7">The sequence shown here is derived from an EMBL/GenBank/DDBJ whole genome shotgun (WGS) entry which is preliminary data.</text>
</comment>
<proteinExistence type="predicted"/>
<dbReference type="Gene3D" id="2.40.420.20">
    <property type="match status" value="1"/>
</dbReference>
<sequence>MRSKKFWIILVLCLTAAVAAWKYFGAQDKAPTVLAEAEVRTGKVRKVLEATGIIKAQVGAIVKIGARATGTIEEMRVKVGDEVARGQVIALVDSREDRSRLEEAQARLARIEAELRQVLAVYPKRVAEAEAELALSRAKHDYAATNLTRQQQLFAQELVSRDVLDQARRDALVAKNELAAREVTLARMQTEFEKERIKAERSKEEAQAALGTAETKLTYSRIISPIDGVVSNVTIQQGETVVAGLQVANLITVLDPTRLEMWIYVDETDVGQVSPGMRVEFRVDSMPGELFSGSVDQIYPSPEIRDNIVYYQALVRLDPDQSRKLRPEMTTHCQIVVQEKEGVLVIPNAALKWVGNTQVVFVVEGKGRVRETHPELGLAGLNETEVVSGLAAGDTVAVQIVLPGTPRPAAGSGQGGGGGGGSGGAGGRPGGSGSGR</sequence>
<evidence type="ECO:0000313" key="7">
    <source>
        <dbReference type="EMBL" id="KUG29411.1"/>
    </source>
</evidence>
<dbReference type="EMBL" id="LNQE01000088">
    <property type="protein sequence ID" value="KUG29411.1"/>
    <property type="molecule type" value="Genomic_DNA"/>
</dbReference>
<evidence type="ECO:0000259" key="5">
    <source>
        <dbReference type="Pfam" id="PF25917"/>
    </source>
</evidence>
<dbReference type="GO" id="GO:0016020">
    <property type="term" value="C:membrane"/>
    <property type="evidence" value="ECO:0007669"/>
    <property type="project" value="InterPro"/>
</dbReference>
<protein>
    <submittedName>
        <fullName evidence="7">Uncharacterized protein</fullName>
    </submittedName>
</protein>
<evidence type="ECO:0000256" key="4">
    <source>
        <dbReference type="SAM" id="MobiDB-lite"/>
    </source>
</evidence>
<dbReference type="InterPro" id="IPR006143">
    <property type="entry name" value="RND_pump_MFP"/>
</dbReference>
<feature type="region of interest" description="Disordered" evidence="4">
    <location>
        <begin position="405"/>
        <end position="436"/>
    </location>
</feature>
<organism evidence="7">
    <name type="scientific">hydrocarbon metagenome</name>
    <dbReference type="NCBI Taxonomy" id="938273"/>
    <lineage>
        <taxon>unclassified sequences</taxon>
        <taxon>metagenomes</taxon>
        <taxon>ecological metagenomes</taxon>
    </lineage>
</organism>
<comment type="subcellular location">
    <subcellularLocation>
        <location evidence="1">Cell envelope</location>
    </subcellularLocation>
</comment>
<dbReference type="Gene3D" id="1.10.287.470">
    <property type="entry name" value="Helix hairpin bin"/>
    <property type="match status" value="2"/>
</dbReference>
<dbReference type="InterPro" id="IPR050465">
    <property type="entry name" value="UPF0194_transport"/>
</dbReference>
<dbReference type="GO" id="GO:0030313">
    <property type="term" value="C:cell envelope"/>
    <property type="evidence" value="ECO:0007669"/>
    <property type="project" value="UniProtKB-SubCell"/>
</dbReference>
<dbReference type="NCBIfam" id="TIGR01730">
    <property type="entry name" value="RND_mfp"/>
    <property type="match status" value="1"/>
</dbReference>
<dbReference type="PANTHER" id="PTHR32347">
    <property type="entry name" value="EFFLUX SYSTEM COMPONENT YKNX-RELATED"/>
    <property type="match status" value="1"/>
</dbReference>
<evidence type="ECO:0000256" key="2">
    <source>
        <dbReference type="ARBA" id="ARBA00023054"/>
    </source>
</evidence>
<feature type="domain" description="CusB-like beta-barrel" evidence="6">
    <location>
        <begin position="264"/>
        <end position="335"/>
    </location>
</feature>
<name>A0A0W8GA71_9ZZZZ</name>
<dbReference type="AlphaFoldDB" id="A0A0W8GA71"/>